<dbReference type="EMBL" id="CAJNOO010003397">
    <property type="protein sequence ID" value="CAF1335096.1"/>
    <property type="molecule type" value="Genomic_DNA"/>
</dbReference>
<evidence type="ECO:0000313" key="3">
    <source>
        <dbReference type="EMBL" id="CAF4065707.1"/>
    </source>
</evidence>
<accession>A0A819T275</accession>
<sequence length="19" mass="1933">MANLNANNAGCPPACVLLF</sequence>
<dbReference type="Proteomes" id="UP000663864">
    <property type="component" value="Unassembled WGS sequence"/>
</dbReference>
<dbReference type="Proteomes" id="UP000663836">
    <property type="component" value="Unassembled WGS sequence"/>
</dbReference>
<feature type="non-terminal residue" evidence="3">
    <location>
        <position position="19"/>
    </location>
</feature>
<proteinExistence type="predicted"/>
<gene>
    <name evidence="3" type="ORF">JBS370_LOCUS29856</name>
    <name evidence="2" type="ORF">RFH988_LOCUS31474</name>
    <name evidence="1" type="ORF">ZHD862_LOCUS26412</name>
</gene>
<dbReference type="AlphaFoldDB" id="A0A819T275"/>
<comment type="caution">
    <text evidence="3">The sequence shown here is derived from an EMBL/GenBank/DDBJ whole genome shotgun (WGS) entry which is preliminary data.</text>
</comment>
<dbReference type="EMBL" id="CAJNOT010001981">
    <property type="protein sequence ID" value="CAF1270977.1"/>
    <property type="molecule type" value="Genomic_DNA"/>
</dbReference>
<dbReference type="Proteomes" id="UP000663882">
    <property type="component" value="Unassembled WGS sequence"/>
</dbReference>
<name>A0A819T275_9BILA</name>
<organism evidence="3 4">
    <name type="scientific">Rotaria sordida</name>
    <dbReference type="NCBI Taxonomy" id="392033"/>
    <lineage>
        <taxon>Eukaryota</taxon>
        <taxon>Metazoa</taxon>
        <taxon>Spiralia</taxon>
        <taxon>Gnathifera</taxon>
        <taxon>Rotifera</taxon>
        <taxon>Eurotatoria</taxon>
        <taxon>Bdelloidea</taxon>
        <taxon>Philodinida</taxon>
        <taxon>Philodinidae</taxon>
        <taxon>Rotaria</taxon>
    </lineage>
</organism>
<dbReference type="EMBL" id="CAJOBD010006623">
    <property type="protein sequence ID" value="CAF4065707.1"/>
    <property type="molecule type" value="Genomic_DNA"/>
</dbReference>
<evidence type="ECO:0000313" key="1">
    <source>
        <dbReference type="EMBL" id="CAF1270977.1"/>
    </source>
</evidence>
<protein>
    <submittedName>
        <fullName evidence="3">Uncharacterized protein</fullName>
    </submittedName>
</protein>
<reference evidence="3" key="1">
    <citation type="submission" date="2021-02" db="EMBL/GenBank/DDBJ databases">
        <authorList>
            <person name="Nowell W R."/>
        </authorList>
    </citation>
    <scope>NUCLEOTIDE SEQUENCE</scope>
</reference>
<evidence type="ECO:0000313" key="2">
    <source>
        <dbReference type="EMBL" id="CAF1335096.1"/>
    </source>
</evidence>
<evidence type="ECO:0000313" key="4">
    <source>
        <dbReference type="Proteomes" id="UP000663836"/>
    </source>
</evidence>